<dbReference type="InterPro" id="IPR001608">
    <property type="entry name" value="Ala_racemase_N"/>
</dbReference>
<keyword evidence="7" id="KW-1185">Reference proteome</keyword>
<evidence type="ECO:0000313" key="6">
    <source>
        <dbReference type="EMBL" id="GAP14743.1"/>
    </source>
</evidence>
<accession>A0A0S7BAW8</accession>
<dbReference type="Gene3D" id="3.20.20.10">
    <property type="entry name" value="Alanine racemase"/>
    <property type="match status" value="1"/>
</dbReference>
<dbReference type="AlphaFoldDB" id="A0A0S7BAW8"/>
<dbReference type="NCBIfam" id="TIGR00044">
    <property type="entry name" value="YggS family pyridoxal phosphate-dependent enzyme"/>
    <property type="match status" value="1"/>
</dbReference>
<keyword evidence="1 2" id="KW-0663">Pyridoxal phosphate</keyword>
<dbReference type="CDD" id="cd00635">
    <property type="entry name" value="PLPDE_III_YBL036c_like"/>
    <property type="match status" value="1"/>
</dbReference>
<evidence type="ECO:0000256" key="3">
    <source>
        <dbReference type="PIRSR" id="PIRSR004848-1"/>
    </source>
</evidence>
<sequence>MSLTEEQIRGNLQRIEERIRKAAVSANRTPESIKLLVVSKRQPVEVVENAARAGVKLFGENYAEEIEPKRQALSVFSGIQWHMIGHIQSRKVKIVAEMADYVHSIDSLELALKLNRALEERGRDLPVLLEMNVSSEESKSGWAAWDGSHWEALSLEIEEVLACSRLDVHGLMTMPPLAENPETVRPYFARLARLRDYLAARFPATDWRELSMGTSADFETGIQEGASFIRIGQAILGPRPAWISG</sequence>
<dbReference type="HAMAP" id="MF_02087">
    <property type="entry name" value="PLP_homeostasis"/>
    <property type="match status" value="1"/>
</dbReference>
<proteinExistence type="inferred from homology"/>
<comment type="similarity">
    <text evidence="2 4">Belongs to the pyridoxal phosphate-binding protein YggS/PROSC family.</text>
</comment>
<evidence type="ECO:0000256" key="1">
    <source>
        <dbReference type="ARBA" id="ARBA00022898"/>
    </source>
</evidence>
<comment type="cofactor">
    <cofactor evidence="3">
        <name>pyridoxal 5'-phosphate</name>
        <dbReference type="ChEBI" id="CHEBI:597326"/>
    </cofactor>
</comment>
<dbReference type="EMBL" id="DF967972">
    <property type="protein sequence ID" value="GAP14743.1"/>
    <property type="molecule type" value="Genomic_DNA"/>
</dbReference>
<evidence type="ECO:0000256" key="2">
    <source>
        <dbReference type="HAMAP-Rule" id="MF_02087"/>
    </source>
</evidence>
<dbReference type="PANTHER" id="PTHR10146:SF14">
    <property type="entry name" value="PYRIDOXAL PHOSPHATE HOMEOSTASIS PROTEIN"/>
    <property type="match status" value="1"/>
</dbReference>
<feature type="domain" description="Alanine racemase N-terminal" evidence="5">
    <location>
        <begin position="11"/>
        <end position="240"/>
    </location>
</feature>
<dbReference type="OrthoDB" id="9804072at2"/>
<dbReference type="PIRSF" id="PIRSF004848">
    <property type="entry name" value="YBL036c_PLPDEIII"/>
    <property type="match status" value="1"/>
</dbReference>
<protein>
    <recommendedName>
        <fullName evidence="2">Pyridoxal phosphate homeostasis protein</fullName>
        <shortName evidence="2">PLP homeostasis protein</shortName>
    </recommendedName>
</protein>
<dbReference type="Proteomes" id="UP000055060">
    <property type="component" value="Unassembled WGS sequence"/>
</dbReference>
<evidence type="ECO:0000259" key="5">
    <source>
        <dbReference type="Pfam" id="PF01168"/>
    </source>
</evidence>
<dbReference type="STRING" id="360412.LARV_02518"/>
<gene>
    <name evidence="6" type="ORF">LARV_02518</name>
</gene>
<dbReference type="InterPro" id="IPR029066">
    <property type="entry name" value="PLP-binding_barrel"/>
</dbReference>
<evidence type="ECO:0000256" key="4">
    <source>
        <dbReference type="RuleBase" id="RU004514"/>
    </source>
</evidence>
<reference evidence="6" key="1">
    <citation type="submission" date="2015-07" db="EMBL/GenBank/DDBJ databases">
        <title>Draft Genome Sequences of Anaerolinea thermolimosa IMO-1, Bellilinea caldifistulae GOMI-1, Leptolinea tardivitalis YMTK-2, Levilinea saccharolytica KIBI-1,Longilinea arvoryzae KOME-1, Previously Described as Members of the Anaerolineaceae (Chloroflexi).</title>
        <authorList>
            <person name="Sekiguchi Y."/>
            <person name="Ohashi A."/>
            <person name="Matsuura N."/>
            <person name="Tourlousse M.D."/>
        </authorList>
    </citation>
    <scope>NUCLEOTIDE SEQUENCE [LARGE SCALE GENOMIC DNA]</scope>
    <source>
        <strain evidence="6">KOME-1</strain>
    </source>
</reference>
<dbReference type="SUPFAM" id="SSF51419">
    <property type="entry name" value="PLP-binding barrel"/>
    <property type="match status" value="1"/>
</dbReference>
<dbReference type="PROSITE" id="PS01211">
    <property type="entry name" value="UPF0001"/>
    <property type="match status" value="1"/>
</dbReference>
<dbReference type="PANTHER" id="PTHR10146">
    <property type="entry name" value="PROLINE SYNTHETASE CO-TRANSCRIBED BACTERIAL HOMOLOG PROTEIN"/>
    <property type="match status" value="1"/>
</dbReference>
<name>A0A0S7BAW8_9CHLR</name>
<dbReference type="InterPro" id="IPR011078">
    <property type="entry name" value="PyrdxlP_homeostasis"/>
</dbReference>
<organism evidence="6">
    <name type="scientific">Longilinea arvoryzae</name>
    <dbReference type="NCBI Taxonomy" id="360412"/>
    <lineage>
        <taxon>Bacteria</taxon>
        <taxon>Bacillati</taxon>
        <taxon>Chloroflexota</taxon>
        <taxon>Anaerolineae</taxon>
        <taxon>Anaerolineales</taxon>
        <taxon>Anaerolineaceae</taxon>
        <taxon>Longilinea</taxon>
    </lineage>
</organism>
<evidence type="ECO:0000313" key="7">
    <source>
        <dbReference type="Proteomes" id="UP000055060"/>
    </source>
</evidence>
<dbReference type="GO" id="GO:0030170">
    <property type="term" value="F:pyridoxal phosphate binding"/>
    <property type="evidence" value="ECO:0007669"/>
    <property type="project" value="UniProtKB-UniRule"/>
</dbReference>
<comment type="function">
    <text evidence="2">Pyridoxal 5'-phosphate (PLP)-binding protein, which is involved in PLP homeostasis.</text>
</comment>
<dbReference type="Pfam" id="PF01168">
    <property type="entry name" value="Ala_racemase_N"/>
    <property type="match status" value="1"/>
</dbReference>
<feature type="modified residue" description="N6-(pyridoxal phosphate)lysine" evidence="2 3">
    <location>
        <position position="40"/>
    </location>
</feature>